<dbReference type="InterPro" id="IPR029052">
    <property type="entry name" value="Metallo-depent_PP-like"/>
</dbReference>
<name>A0A0C2Z5F4_9AGAM</name>
<dbReference type="FunCoup" id="A0A0C2Z5F4">
    <property type="interactions" value="45"/>
</dbReference>
<evidence type="ECO:0000256" key="2">
    <source>
        <dbReference type="SAM" id="Phobius"/>
    </source>
</evidence>
<dbReference type="PANTHER" id="PTHR32440:SF0">
    <property type="entry name" value="PHOSPHATASE DCR2-RELATED"/>
    <property type="match status" value="1"/>
</dbReference>
<dbReference type="PANTHER" id="PTHR32440">
    <property type="entry name" value="PHOSPHATASE DCR2-RELATED-RELATED"/>
    <property type="match status" value="1"/>
</dbReference>
<keyword evidence="2" id="KW-1133">Transmembrane helix</keyword>
<dbReference type="InParanoid" id="A0A0C2Z5F4"/>
<dbReference type="SUPFAM" id="SSF56300">
    <property type="entry name" value="Metallo-dependent phosphatases"/>
    <property type="match status" value="1"/>
</dbReference>
<dbReference type="EMBL" id="KN822104">
    <property type="protein sequence ID" value="KIM57168.1"/>
    <property type="molecule type" value="Genomic_DNA"/>
</dbReference>
<accession>A0A0C2Z5F4</accession>
<feature type="region of interest" description="Disordered" evidence="1">
    <location>
        <begin position="55"/>
        <end position="85"/>
    </location>
</feature>
<protein>
    <recommendedName>
        <fullName evidence="3">Calcineurin-like phosphoesterase domain-containing protein</fullName>
    </recommendedName>
</protein>
<keyword evidence="2" id="KW-0812">Transmembrane</keyword>
<feature type="transmembrane region" description="Helical" evidence="2">
    <location>
        <begin position="20"/>
        <end position="36"/>
    </location>
</feature>
<dbReference type="GO" id="GO:0005737">
    <property type="term" value="C:cytoplasm"/>
    <property type="evidence" value="ECO:0007669"/>
    <property type="project" value="TreeGrafter"/>
</dbReference>
<keyword evidence="2" id="KW-0472">Membrane</keyword>
<evidence type="ECO:0000256" key="1">
    <source>
        <dbReference type="SAM" id="MobiDB-lite"/>
    </source>
</evidence>
<dbReference type="HOGENOM" id="CLU_398546_0_0_1"/>
<sequence>MALSCSRFFRFLRSIAEPTIVLVCFSTLLTFVFVLYQPSPGPGISQRVGWQSWDSVGGTPSQGGATQEPPPSDSDWWNVTSPQDDGSSYPLDTWTPLLPHDTGLSEIAITRCMVSAIMVGDLCAPDTTVEQDAVKGKWVRVERDLNLQSGLWSLNIYYRRTRRLDIPLVSDLMLLPPGEEPSPRTDDWFKVKHSIRDGVMRTEPLYLWYKAGKSLNEMSTEERQQMITEIDVLFGEDRPWYGFEKLEPAVTPEKEGILDSVYMTYRRGVKAVPHAPPLHFSQDGEFKILQVADLHYSVSRGDCRETDIFPCHASDNLTSSLLGRVLDAEKPNLVVFTGDQLNGQGTSWDPKSVLAKFAVEVTDRQIPWAAVFGNHDDEVGEVRQEQLRMMQALPYSLVQQGPKDIHGVGNYVLKVKSADGSATHLLTLYFLDSGSYSKGYFDWFGYFFPTEYDWIHEDQIDWFLRESALIDPIERPFTPDTASDLEDLWSRQSGQVPPTHKLAKPNALMFFHIPLQESYATPDTDKRTGLPLDIGSTLETSGAAKKNGGMFEKGLLTALESAHRNGGGIPEVKVVANGHCHVTEDCKRIKDVWLCFGGGGSYSGYGRVGFDRRFRVYDISDYGETIKTYKRTEHDEVLDEYILAGAGAPPYNDS</sequence>
<reference evidence="5" key="2">
    <citation type="submission" date="2015-01" db="EMBL/GenBank/DDBJ databases">
        <title>Evolutionary Origins and Diversification of the Mycorrhizal Mutualists.</title>
        <authorList>
            <consortium name="DOE Joint Genome Institute"/>
            <consortium name="Mycorrhizal Genomics Consortium"/>
            <person name="Kohler A."/>
            <person name="Kuo A."/>
            <person name="Nagy L.G."/>
            <person name="Floudas D."/>
            <person name="Copeland A."/>
            <person name="Barry K.W."/>
            <person name="Cichocki N."/>
            <person name="Veneault-Fourrey C."/>
            <person name="LaButti K."/>
            <person name="Lindquist E.A."/>
            <person name="Lipzen A."/>
            <person name="Lundell T."/>
            <person name="Morin E."/>
            <person name="Murat C."/>
            <person name="Riley R."/>
            <person name="Ohm R."/>
            <person name="Sun H."/>
            <person name="Tunlid A."/>
            <person name="Henrissat B."/>
            <person name="Grigoriev I.V."/>
            <person name="Hibbett D.S."/>
            <person name="Martin F."/>
        </authorList>
    </citation>
    <scope>NUCLEOTIDE SEQUENCE [LARGE SCALE GENOMIC DNA]</scope>
    <source>
        <strain evidence="5">Foug A</strain>
    </source>
</reference>
<dbReference type="Gene3D" id="3.60.21.10">
    <property type="match status" value="1"/>
</dbReference>
<gene>
    <name evidence="4" type="ORF">SCLCIDRAFT_1219613</name>
</gene>
<feature type="compositionally biased region" description="Polar residues" evidence="1">
    <location>
        <begin position="55"/>
        <end position="65"/>
    </location>
</feature>
<dbReference type="Proteomes" id="UP000053989">
    <property type="component" value="Unassembled WGS sequence"/>
</dbReference>
<proteinExistence type="predicted"/>
<dbReference type="GO" id="GO:0004721">
    <property type="term" value="F:phosphoprotein phosphatase activity"/>
    <property type="evidence" value="ECO:0007669"/>
    <property type="project" value="TreeGrafter"/>
</dbReference>
<organism evidence="4 5">
    <name type="scientific">Scleroderma citrinum Foug A</name>
    <dbReference type="NCBI Taxonomy" id="1036808"/>
    <lineage>
        <taxon>Eukaryota</taxon>
        <taxon>Fungi</taxon>
        <taxon>Dikarya</taxon>
        <taxon>Basidiomycota</taxon>
        <taxon>Agaricomycotina</taxon>
        <taxon>Agaricomycetes</taxon>
        <taxon>Agaricomycetidae</taxon>
        <taxon>Boletales</taxon>
        <taxon>Sclerodermatineae</taxon>
        <taxon>Sclerodermataceae</taxon>
        <taxon>Scleroderma</taxon>
    </lineage>
</organism>
<dbReference type="InterPro" id="IPR004843">
    <property type="entry name" value="Calcineurin-like_PHP"/>
</dbReference>
<feature type="domain" description="Calcineurin-like phosphoesterase" evidence="3">
    <location>
        <begin position="286"/>
        <end position="462"/>
    </location>
</feature>
<evidence type="ECO:0000313" key="5">
    <source>
        <dbReference type="Proteomes" id="UP000053989"/>
    </source>
</evidence>
<dbReference type="STRING" id="1036808.A0A0C2Z5F4"/>
<dbReference type="Pfam" id="PF00149">
    <property type="entry name" value="Metallophos"/>
    <property type="match status" value="1"/>
</dbReference>
<dbReference type="AlphaFoldDB" id="A0A0C2Z5F4"/>
<keyword evidence="5" id="KW-1185">Reference proteome</keyword>
<evidence type="ECO:0000259" key="3">
    <source>
        <dbReference type="Pfam" id="PF00149"/>
    </source>
</evidence>
<dbReference type="OrthoDB" id="783096at2759"/>
<evidence type="ECO:0000313" key="4">
    <source>
        <dbReference type="EMBL" id="KIM57168.1"/>
    </source>
</evidence>
<feature type="compositionally biased region" description="Polar residues" evidence="1">
    <location>
        <begin position="75"/>
        <end position="85"/>
    </location>
</feature>
<reference evidence="4 5" key="1">
    <citation type="submission" date="2014-04" db="EMBL/GenBank/DDBJ databases">
        <authorList>
            <consortium name="DOE Joint Genome Institute"/>
            <person name="Kuo A."/>
            <person name="Kohler A."/>
            <person name="Nagy L.G."/>
            <person name="Floudas D."/>
            <person name="Copeland A."/>
            <person name="Barry K.W."/>
            <person name="Cichocki N."/>
            <person name="Veneault-Fourrey C."/>
            <person name="LaButti K."/>
            <person name="Lindquist E.A."/>
            <person name="Lipzen A."/>
            <person name="Lundell T."/>
            <person name="Morin E."/>
            <person name="Murat C."/>
            <person name="Sun H."/>
            <person name="Tunlid A."/>
            <person name="Henrissat B."/>
            <person name="Grigoriev I.V."/>
            <person name="Hibbett D.S."/>
            <person name="Martin F."/>
            <person name="Nordberg H.P."/>
            <person name="Cantor M.N."/>
            <person name="Hua S.X."/>
        </authorList>
    </citation>
    <scope>NUCLEOTIDE SEQUENCE [LARGE SCALE GENOMIC DNA]</scope>
    <source>
        <strain evidence="4 5">Foug A</strain>
    </source>
</reference>